<dbReference type="PROSITE" id="PS51794">
    <property type="entry name" value="DAC"/>
    <property type="match status" value="1"/>
</dbReference>
<evidence type="ECO:0000256" key="5">
    <source>
        <dbReference type="ARBA" id="ARBA00022695"/>
    </source>
</evidence>
<dbReference type="PANTHER" id="PTHR34185">
    <property type="entry name" value="DIADENYLATE CYCLASE"/>
    <property type="match status" value="1"/>
</dbReference>
<feature type="transmembrane region" description="Helical" evidence="10">
    <location>
        <begin position="32"/>
        <end position="50"/>
    </location>
</feature>
<evidence type="ECO:0000256" key="7">
    <source>
        <dbReference type="ARBA" id="ARBA00022840"/>
    </source>
</evidence>
<keyword evidence="7 10" id="KW-0067">ATP-binding</keyword>
<dbReference type="InterPro" id="IPR014046">
    <property type="entry name" value="C-di-AMP_synthase"/>
</dbReference>
<proteinExistence type="inferred from homology"/>
<dbReference type="Proteomes" id="UP000255233">
    <property type="component" value="Unassembled WGS sequence"/>
</dbReference>
<evidence type="ECO:0000256" key="8">
    <source>
        <dbReference type="ARBA" id="ARBA00022989"/>
    </source>
</evidence>
<evidence type="ECO:0000256" key="2">
    <source>
        <dbReference type="ARBA" id="ARBA00022475"/>
    </source>
</evidence>
<dbReference type="RefSeq" id="WP_037291342.1">
    <property type="nucleotide sequence ID" value="NZ_CALVFX010000008.1"/>
</dbReference>
<evidence type="ECO:0000256" key="4">
    <source>
        <dbReference type="ARBA" id="ARBA00022692"/>
    </source>
</evidence>
<dbReference type="EMBL" id="UGVL01000001">
    <property type="protein sequence ID" value="SUE33875.1"/>
    <property type="molecule type" value="Genomic_DNA"/>
</dbReference>
<dbReference type="InterPro" id="IPR050338">
    <property type="entry name" value="DisA"/>
</dbReference>
<dbReference type="InterPro" id="IPR034701">
    <property type="entry name" value="CdaA"/>
</dbReference>
<accession>A0A379MQR0</accession>
<comment type="function">
    <text evidence="10">Catalyzes the condensation of 2 ATP molecules into cyclic di-AMP (c-di-AMP), a second messenger used to regulate differing processes in different bacteria.</text>
</comment>
<dbReference type="NCBIfam" id="TIGR00159">
    <property type="entry name" value="diadenylate cyclase CdaA"/>
    <property type="match status" value="1"/>
</dbReference>
<reference evidence="12 13" key="1">
    <citation type="submission" date="2018-06" db="EMBL/GenBank/DDBJ databases">
        <authorList>
            <consortium name="Pathogen Informatics"/>
            <person name="Doyle S."/>
        </authorList>
    </citation>
    <scope>NUCLEOTIDE SEQUENCE [LARGE SCALE GENOMIC DNA]</scope>
    <source>
        <strain evidence="12 13">NCTC11190</strain>
    </source>
</reference>
<protein>
    <recommendedName>
        <fullName evidence="10">Diadenylate cyclase</fullName>
        <shortName evidence="10">DAC</shortName>
        <ecNumber evidence="10">2.7.7.85</ecNumber>
    </recommendedName>
    <alternativeName>
        <fullName evidence="10">Cyclic-di-AMP synthase</fullName>
        <shortName evidence="10">c-di-AMP synthase</shortName>
    </alternativeName>
</protein>
<dbReference type="InterPro" id="IPR036888">
    <property type="entry name" value="DNA_integrity_DisA_N_sf"/>
</dbReference>
<gene>
    <name evidence="10" type="primary">dacA</name>
    <name evidence="12" type="ORF">NCTC11190_01089</name>
</gene>
<evidence type="ECO:0000313" key="13">
    <source>
        <dbReference type="Proteomes" id="UP000255233"/>
    </source>
</evidence>
<dbReference type="AlphaFoldDB" id="A0A379MQR0"/>
<dbReference type="PIRSF" id="PIRSF004793">
    <property type="entry name" value="UCP004793"/>
    <property type="match status" value="1"/>
</dbReference>
<dbReference type="SUPFAM" id="SSF143597">
    <property type="entry name" value="YojJ-like"/>
    <property type="match status" value="1"/>
</dbReference>
<dbReference type="GO" id="GO:0006171">
    <property type="term" value="P:cAMP biosynthetic process"/>
    <property type="evidence" value="ECO:0007669"/>
    <property type="project" value="InterPro"/>
</dbReference>
<comment type="catalytic activity">
    <reaction evidence="1 10">
        <text>2 ATP = 3',3'-c-di-AMP + 2 diphosphate</text>
        <dbReference type="Rhea" id="RHEA:35655"/>
        <dbReference type="ChEBI" id="CHEBI:30616"/>
        <dbReference type="ChEBI" id="CHEBI:33019"/>
        <dbReference type="ChEBI" id="CHEBI:71500"/>
        <dbReference type="EC" id="2.7.7.85"/>
    </reaction>
</comment>
<comment type="similarity">
    <text evidence="10">Belongs to the adenylate cyclase family. DacA/CdaA subfamily.</text>
</comment>
<dbReference type="GO" id="GO:0106408">
    <property type="term" value="F:diadenylate cyclase activity"/>
    <property type="evidence" value="ECO:0007669"/>
    <property type="project" value="UniProtKB-EC"/>
</dbReference>
<dbReference type="Pfam" id="PF02457">
    <property type="entry name" value="DAC"/>
    <property type="match status" value="1"/>
</dbReference>
<keyword evidence="4 10" id="KW-0812">Transmembrane</keyword>
<keyword evidence="3 10" id="KW-0808">Transferase</keyword>
<keyword evidence="8 10" id="KW-1133">Transmembrane helix</keyword>
<dbReference type="HAMAP" id="MF_01499">
    <property type="entry name" value="DacA"/>
    <property type="match status" value="1"/>
</dbReference>
<keyword evidence="2 10" id="KW-1003">Cell membrane</keyword>
<organism evidence="12 13">
    <name type="scientific">Rikenella microfusus</name>
    <dbReference type="NCBI Taxonomy" id="28139"/>
    <lineage>
        <taxon>Bacteria</taxon>
        <taxon>Pseudomonadati</taxon>
        <taxon>Bacteroidota</taxon>
        <taxon>Bacteroidia</taxon>
        <taxon>Bacteroidales</taxon>
        <taxon>Rikenellaceae</taxon>
        <taxon>Rikenella</taxon>
    </lineage>
</organism>
<dbReference type="Pfam" id="PF19293">
    <property type="entry name" value="CdaA_N"/>
    <property type="match status" value="1"/>
</dbReference>
<sequence length="258" mass="28542">MDFIDISLLDVIDVLVVALFFYQVYRLIRGTAAMTIFAGIFIVYLLWVVVKALNMTLLSSIMGQVIGVGVLALIIVFQQEVRRYLLLLGSRYSKVKNRFVRRIFRSAGRNAQVLWTEDVAKACRDMASTYTGALICIERQGDLEVYASTGDIIDARIDTRLIESIFFKNSPLHDGAIIIKQGRIHAARCILPSSDNPHIPQHYGMRHRAAIGLTEHSDAVVVVVSEERGKISIVEAGEITAVADPAALGEKLGRILSA</sequence>
<comment type="subunit">
    <text evidence="10">Probably a homodimer.</text>
</comment>
<dbReference type="InterPro" id="IPR045585">
    <property type="entry name" value="CdaA_N"/>
</dbReference>
<keyword evidence="6 10" id="KW-0547">Nucleotide-binding</keyword>
<name>A0A379MQR0_9BACT</name>
<feature type="domain" description="DAC" evidence="11">
    <location>
        <begin position="78"/>
        <end position="245"/>
    </location>
</feature>
<dbReference type="OrthoDB" id="9807385at2"/>
<dbReference type="STRING" id="880526.GCA_000427365_00358"/>
<keyword evidence="5 10" id="KW-0548">Nucleotidyltransferase</keyword>
<dbReference type="PANTHER" id="PTHR34185:SF1">
    <property type="entry name" value="DIADENYLATE CYCLASE"/>
    <property type="match status" value="1"/>
</dbReference>
<dbReference type="GO" id="GO:0004016">
    <property type="term" value="F:adenylate cyclase activity"/>
    <property type="evidence" value="ECO:0007669"/>
    <property type="project" value="UniProtKB-UniRule"/>
</dbReference>
<evidence type="ECO:0000259" key="11">
    <source>
        <dbReference type="PROSITE" id="PS51794"/>
    </source>
</evidence>
<dbReference type="GO" id="GO:0005524">
    <property type="term" value="F:ATP binding"/>
    <property type="evidence" value="ECO:0007669"/>
    <property type="project" value="UniProtKB-UniRule"/>
</dbReference>
<evidence type="ECO:0000256" key="6">
    <source>
        <dbReference type="ARBA" id="ARBA00022741"/>
    </source>
</evidence>
<evidence type="ECO:0000256" key="1">
    <source>
        <dbReference type="ARBA" id="ARBA00000877"/>
    </source>
</evidence>
<evidence type="ECO:0000313" key="12">
    <source>
        <dbReference type="EMBL" id="SUE33875.1"/>
    </source>
</evidence>
<dbReference type="EC" id="2.7.7.85" evidence="10"/>
<evidence type="ECO:0000256" key="10">
    <source>
        <dbReference type="HAMAP-Rule" id="MF_01499"/>
    </source>
</evidence>
<evidence type="ECO:0000256" key="3">
    <source>
        <dbReference type="ARBA" id="ARBA00022679"/>
    </source>
</evidence>
<feature type="transmembrane region" description="Helical" evidence="10">
    <location>
        <begin position="56"/>
        <end position="77"/>
    </location>
</feature>
<comment type="caution">
    <text evidence="10">Lacks conserved residue(s) required for the propagation of feature annotation.</text>
</comment>
<dbReference type="InterPro" id="IPR003390">
    <property type="entry name" value="DNA_integrity_scan_DisA_N"/>
</dbReference>
<keyword evidence="13" id="KW-1185">Reference proteome</keyword>
<evidence type="ECO:0000256" key="9">
    <source>
        <dbReference type="ARBA" id="ARBA00023136"/>
    </source>
</evidence>
<keyword evidence="9 10" id="KW-0472">Membrane</keyword>
<dbReference type="Gene3D" id="3.40.1700.10">
    <property type="entry name" value="DNA integrity scanning protein, DisA, N-terminal domain"/>
    <property type="match status" value="1"/>
</dbReference>